<reference evidence="1" key="2">
    <citation type="submission" date="2020-06" db="EMBL/GenBank/DDBJ databases">
        <title>Helianthus annuus Genome sequencing and assembly Release 2.</title>
        <authorList>
            <person name="Gouzy J."/>
            <person name="Langlade N."/>
            <person name="Munos S."/>
        </authorList>
    </citation>
    <scope>NUCLEOTIDE SEQUENCE</scope>
    <source>
        <tissue evidence="1">Leaves</tissue>
    </source>
</reference>
<sequence length="57" mass="6262">MPVPGLVAVKDCSSIQPLKTNLNPPSPNMWHNCSFVHRVGPINVNSYKSMATFMVCC</sequence>
<name>A0A9K3I2S7_HELAN</name>
<evidence type="ECO:0000313" key="2">
    <source>
        <dbReference type="Proteomes" id="UP000215914"/>
    </source>
</evidence>
<accession>A0A9K3I2S7</accession>
<comment type="caution">
    <text evidence="1">The sequence shown here is derived from an EMBL/GenBank/DDBJ whole genome shotgun (WGS) entry which is preliminary data.</text>
</comment>
<organism evidence="1 2">
    <name type="scientific">Helianthus annuus</name>
    <name type="common">Common sunflower</name>
    <dbReference type="NCBI Taxonomy" id="4232"/>
    <lineage>
        <taxon>Eukaryota</taxon>
        <taxon>Viridiplantae</taxon>
        <taxon>Streptophyta</taxon>
        <taxon>Embryophyta</taxon>
        <taxon>Tracheophyta</taxon>
        <taxon>Spermatophyta</taxon>
        <taxon>Magnoliopsida</taxon>
        <taxon>eudicotyledons</taxon>
        <taxon>Gunneridae</taxon>
        <taxon>Pentapetalae</taxon>
        <taxon>asterids</taxon>
        <taxon>campanulids</taxon>
        <taxon>Asterales</taxon>
        <taxon>Asteraceae</taxon>
        <taxon>Asteroideae</taxon>
        <taxon>Heliantheae alliance</taxon>
        <taxon>Heliantheae</taxon>
        <taxon>Helianthus</taxon>
    </lineage>
</organism>
<keyword evidence="2" id="KW-1185">Reference proteome</keyword>
<proteinExistence type="predicted"/>
<dbReference type="EMBL" id="MNCJ02000324">
    <property type="protein sequence ID" value="KAF5789253.1"/>
    <property type="molecule type" value="Genomic_DNA"/>
</dbReference>
<dbReference type="Gramene" id="mRNA:HanXRQr2_Chr09g0368961">
    <property type="protein sequence ID" value="CDS:HanXRQr2_Chr09g0368961.1"/>
    <property type="gene ID" value="HanXRQr2_Chr09g0368961"/>
</dbReference>
<protein>
    <submittedName>
        <fullName evidence="1">Uncharacterized protein</fullName>
    </submittedName>
</protein>
<reference evidence="1" key="1">
    <citation type="journal article" date="2017" name="Nature">
        <title>The sunflower genome provides insights into oil metabolism, flowering and Asterid evolution.</title>
        <authorList>
            <person name="Badouin H."/>
            <person name="Gouzy J."/>
            <person name="Grassa C.J."/>
            <person name="Murat F."/>
            <person name="Staton S.E."/>
            <person name="Cottret L."/>
            <person name="Lelandais-Briere C."/>
            <person name="Owens G.L."/>
            <person name="Carrere S."/>
            <person name="Mayjonade B."/>
            <person name="Legrand L."/>
            <person name="Gill N."/>
            <person name="Kane N.C."/>
            <person name="Bowers J.E."/>
            <person name="Hubner S."/>
            <person name="Bellec A."/>
            <person name="Berard A."/>
            <person name="Berges H."/>
            <person name="Blanchet N."/>
            <person name="Boniface M.C."/>
            <person name="Brunel D."/>
            <person name="Catrice O."/>
            <person name="Chaidir N."/>
            <person name="Claudel C."/>
            <person name="Donnadieu C."/>
            <person name="Faraut T."/>
            <person name="Fievet G."/>
            <person name="Helmstetter N."/>
            <person name="King M."/>
            <person name="Knapp S.J."/>
            <person name="Lai Z."/>
            <person name="Le Paslier M.C."/>
            <person name="Lippi Y."/>
            <person name="Lorenzon L."/>
            <person name="Mandel J.R."/>
            <person name="Marage G."/>
            <person name="Marchand G."/>
            <person name="Marquand E."/>
            <person name="Bret-Mestries E."/>
            <person name="Morien E."/>
            <person name="Nambeesan S."/>
            <person name="Nguyen T."/>
            <person name="Pegot-Espagnet P."/>
            <person name="Pouilly N."/>
            <person name="Raftis F."/>
            <person name="Sallet E."/>
            <person name="Schiex T."/>
            <person name="Thomas J."/>
            <person name="Vandecasteele C."/>
            <person name="Vares D."/>
            <person name="Vear F."/>
            <person name="Vautrin S."/>
            <person name="Crespi M."/>
            <person name="Mangin B."/>
            <person name="Burke J.M."/>
            <person name="Salse J."/>
            <person name="Munos S."/>
            <person name="Vincourt P."/>
            <person name="Rieseberg L.H."/>
            <person name="Langlade N.B."/>
        </authorList>
    </citation>
    <scope>NUCLEOTIDE SEQUENCE</scope>
    <source>
        <tissue evidence="1">Leaves</tissue>
    </source>
</reference>
<dbReference type="Proteomes" id="UP000215914">
    <property type="component" value="Unassembled WGS sequence"/>
</dbReference>
<gene>
    <name evidence="1" type="ORF">HanXRQr2_Chr09g0368961</name>
</gene>
<evidence type="ECO:0000313" key="1">
    <source>
        <dbReference type="EMBL" id="KAF5789253.1"/>
    </source>
</evidence>
<dbReference type="AlphaFoldDB" id="A0A9K3I2S7"/>